<feature type="transmembrane region" description="Helical" evidence="1">
    <location>
        <begin position="158"/>
        <end position="178"/>
    </location>
</feature>
<feature type="transmembrane region" description="Helical" evidence="1">
    <location>
        <begin position="42"/>
        <end position="66"/>
    </location>
</feature>
<dbReference type="KEGG" id="cput:CONPUDRAFT_110039"/>
<dbReference type="InterPro" id="IPR010699">
    <property type="entry name" value="DUF1275"/>
</dbReference>
<reference evidence="3" key="1">
    <citation type="journal article" date="2012" name="Science">
        <title>The Paleozoic origin of enzymatic lignin decomposition reconstructed from 31 fungal genomes.</title>
        <authorList>
            <person name="Floudas D."/>
            <person name="Binder M."/>
            <person name="Riley R."/>
            <person name="Barry K."/>
            <person name="Blanchette R.A."/>
            <person name="Henrissat B."/>
            <person name="Martinez A.T."/>
            <person name="Otillar R."/>
            <person name="Spatafora J.W."/>
            <person name="Yadav J.S."/>
            <person name="Aerts A."/>
            <person name="Benoit I."/>
            <person name="Boyd A."/>
            <person name="Carlson A."/>
            <person name="Copeland A."/>
            <person name="Coutinho P.M."/>
            <person name="de Vries R.P."/>
            <person name="Ferreira P."/>
            <person name="Findley K."/>
            <person name="Foster B."/>
            <person name="Gaskell J."/>
            <person name="Glotzer D."/>
            <person name="Gorecki P."/>
            <person name="Heitman J."/>
            <person name="Hesse C."/>
            <person name="Hori C."/>
            <person name="Igarashi K."/>
            <person name="Jurgens J.A."/>
            <person name="Kallen N."/>
            <person name="Kersten P."/>
            <person name="Kohler A."/>
            <person name="Kuees U."/>
            <person name="Kumar T.K.A."/>
            <person name="Kuo A."/>
            <person name="LaButti K."/>
            <person name="Larrondo L.F."/>
            <person name="Lindquist E."/>
            <person name="Ling A."/>
            <person name="Lombard V."/>
            <person name="Lucas S."/>
            <person name="Lundell T."/>
            <person name="Martin R."/>
            <person name="McLaughlin D.J."/>
            <person name="Morgenstern I."/>
            <person name="Morin E."/>
            <person name="Murat C."/>
            <person name="Nagy L.G."/>
            <person name="Nolan M."/>
            <person name="Ohm R.A."/>
            <person name="Patyshakuliyeva A."/>
            <person name="Rokas A."/>
            <person name="Ruiz-Duenas F.J."/>
            <person name="Sabat G."/>
            <person name="Salamov A."/>
            <person name="Samejima M."/>
            <person name="Schmutz J."/>
            <person name="Slot J.C."/>
            <person name="St John F."/>
            <person name="Stenlid J."/>
            <person name="Sun H."/>
            <person name="Sun S."/>
            <person name="Syed K."/>
            <person name="Tsang A."/>
            <person name="Wiebenga A."/>
            <person name="Young D."/>
            <person name="Pisabarro A."/>
            <person name="Eastwood D.C."/>
            <person name="Martin F."/>
            <person name="Cullen D."/>
            <person name="Grigoriev I.V."/>
            <person name="Hibbett D.S."/>
        </authorList>
    </citation>
    <scope>NUCLEOTIDE SEQUENCE [LARGE SCALE GENOMIC DNA]</scope>
    <source>
        <strain evidence="3">RWD-64-598 SS2</strain>
    </source>
</reference>
<proteinExistence type="predicted"/>
<dbReference type="Proteomes" id="UP000053558">
    <property type="component" value="Unassembled WGS sequence"/>
</dbReference>
<evidence type="ECO:0000313" key="2">
    <source>
        <dbReference type="EMBL" id="EIW77444.1"/>
    </source>
</evidence>
<dbReference type="OMA" id="RPYGWAR"/>
<gene>
    <name evidence="2" type="ORF">CONPUDRAFT_110039</name>
</gene>
<keyword evidence="1" id="KW-0472">Membrane</keyword>
<feature type="transmembrane region" description="Helical" evidence="1">
    <location>
        <begin position="223"/>
        <end position="240"/>
    </location>
</feature>
<dbReference type="PANTHER" id="PTHR37488">
    <property type="entry name" value="DUF1275 DOMAIN-CONTAINING PROTEIN"/>
    <property type="match status" value="1"/>
</dbReference>
<dbReference type="EMBL" id="JH711584">
    <property type="protein sequence ID" value="EIW77444.1"/>
    <property type="molecule type" value="Genomic_DNA"/>
</dbReference>
<sequence>MSSDEKDVENGFRSPSPSTGAVERWRTYLFQDVDGKQCSFPLISYCFMTGLINSVGFSAIYVWMAFQTGNTVQLSLAVARLFNGSHNYEFQLPDRLALCSLLTFIGGAFIGRIGDKMGSNTRAWLVLGTFIQTVFTMAAAIAIWKSGEPAVADARSDVAWGSALSFVCVGFMSASMGLQGIMGKRVNTQFTTTVVLTTTWCELMAEPSLFKIRKLVKSRDHKAVAIFACFVGGFVGRAILDRVGSAGTLGVGTGLRFLVTLSWIFVPAKKGAAKK</sequence>
<feature type="transmembrane region" description="Helical" evidence="1">
    <location>
        <begin position="246"/>
        <end position="266"/>
    </location>
</feature>
<evidence type="ECO:0000256" key="1">
    <source>
        <dbReference type="SAM" id="Phobius"/>
    </source>
</evidence>
<dbReference type="InterPro" id="IPR036259">
    <property type="entry name" value="MFS_trans_sf"/>
</dbReference>
<protein>
    <recommendedName>
        <fullName evidence="4">DUF1275 domain protein</fullName>
    </recommendedName>
</protein>
<dbReference type="PANTHER" id="PTHR37488:SF2">
    <property type="entry name" value="DUF1275 DOMAIN-CONTAINING PROTEIN"/>
    <property type="match status" value="1"/>
</dbReference>
<dbReference type="RefSeq" id="XP_007772814.1">
    <property type="nucleotide sequence ID" value="XM_007774624.1"/>
</dbReference>
<comment type="caution">
    <text evidence="2">The sequence shown here is derived from an EMBL/GenBank/DDBJ whole genome shotgun (WGS) entry which is preliminary data.</text>
</comment>
<keyword evidence="1" id="KW-1133">Transmembrane helix</keyword>
<evidence type="ECO:0000313" key="3">
    <source>
        <dbReference type="Proteomes" id="UP000053558"/>
    </source>
</evidence>
<evidence type="ECO:0008006" key="4">
    <source>
        <dbReference type="Google" id="ProtNLM"/>
    </source>
</evidence>
<dbReference type="GeneID" id="19198813"/>
<dbReference type="SUPFAM" id="SSF103473">
    <property type="entry name" value="MFS general substrate transporter"/>
    <property type="match status" value="1"/>
</dbReference>
<feature type="transmembrane region" description="Helical" evidence="1">
    <location>
        <begin position="123"/>
        <end position="146"/>
    </location>
</feature>
<dbReference type="OrthoDB" id="5288586at2759"/>
<accession>A0A5M3MF81</accession>
<keyword evidence="3" id="KW-1185">Reference proteome</keyword>
<keyword evidence="1" id="KW-0812">Transmembrane</keyword>
<organism evidence="2 3">
    <name type="scientific">Coniophora puteana (strain RWD-64-598)</name>
    <name type="common">Brown rot fungus</name>
    <dbReference type="NCBI Taxonomy" id="741705"/>
    <lineage>
        <taxon>Eukaryota</taxon>
        <taxon>Fungi</taxon>
        <taxon>Dikarya</taxon>
        <taxon>Basidiomycota</taxon>
        <taxon>Agaricomycotina</taxon>
        <taxon>Agaricomycetes</taxon>
        <taxon>Agaricomycetidae</taxon>
        <taxon>Boletales</taxon>
        <taxon>Coniophorineae</taxon>
        <taxon>Coniophoraceae</taxon>
        <taxon>Coniophora</taxon>
    </lineage>
</organism>
<name>A0A5M3MF81_CONPW</name>
<dbReference type="AlphaFoldDB" id="A0A5M3MF81"/>
<dbReference type="Pfam" id="PF06912">
    <property type="entry name" value="DUF1275"/>
    <property type="match status" value="1"/>
</dbReference>